<dbReference type="InterPro" id="IPR044281">
    <property type="entry name" value="IMP4/RPF1"/>
</dbReference>
<dbReference type="SMART" id="SM00879">
    <property type="entry name" value="Brix"/>
    <property type="match status" value="1"/>
</dbReference>
<dbReference type="PANTHER" id="PTHR22734:SF3">
    <property type="entry name" value="RIBOSOME PRODUCTION FACTOR 1"/>
    <property type="match status" value="1"/>
</dbReference>
<proteinExistence type="predicted"/>
<feature type="compositionally biased region" description="Polar residues" evidence="1">
    <location>
        <begin position="37"/>
        <end position="51"/>
    </location>
</feature>
<dbReference type="InterPro" id="IPR007109">
    <property type="entry name" value="Brix"/>
</dbReference>
<organism evidence="3 4">
    <name type="scientific">Anaeramoeba ignava</name>
    <name type="common">Anaerobic marine amoeba</name>
    <dbReference type="NCBI Taxonomy" id="1746090"/>
    <lineage>
        <taxon>Eukaryota</taxon>
        <taxon>Metamonada</taxon>
        <taxon>Anaeramoebidae</taxon>
        <taxon>Anaeramoeba</taxon>
    </lineage>
</organism>
<keyword evidence="4" id="KW-1185">Reference proteome</keyword>
<evidence type="ECO:0000259" key="2">
    <source>
        <dbReference type="PROSITE" id="PS50833"/>
    </source>
</evidence>
<dbReference type="GO" id="GO:0000470">
    <property type="term" value="P:maturation of LSU-rRNA"/>
    <property type="evidence" value="ECO:0007669"/>
    <property type="project" value="TreeGrafter"/>
</dbReference>
<dbReference type="EMBL" id="JAPDFW010000059">
    <property type="protein sequence ID" value="KAJ5077258.1"/>
    <property type="molecule type" value="Genomic_DNA"/>
</dbReference>
<dbReference type="OMA" id="AWIISNK"/>
<evidence type="ECO:0000313" key="3">
    <source>
        <dbReference type="EMBL" id="KAJ5077258.1"/>
    </source>
</evidence>
<comment type="caution">
    <text evidence="3">The sequence shown here is derived from an EMBL/GenBank/DDBJ whole genome shotgun (WGS) entry which is preliminary data.</text>
</comment>
<dbReference type="Gene3D" id="3.40.50.10480">
    <property type="entry name" value="Probable brix-domain ribosomal biogenesis protein"/>
    <property type="match status" value="1"/>
</dbReference>
<name>A0A9Q0LTQ3_ANAIG</name>
<dbReference type="Pfam" id="PF04427">
    <property type="entry name" value="Brix"/>
    <property type="match status" value="1"/>
</dbReference>
<dbReference type="PROSITE" id="PS50833">
    <property type="entry name" value="BRIX"/>
    <property type="match status" value="1"/>
</dbReference>
<accession>A0A9Q0LTQ3</accession>
<feature type="domain" description="Brix" evidence="2">
    <location>
        <begin position="126"/>
        <end position="308"/>
    </location>
</feature>
<dbReference type="PANTHER" id="PTHR22734">
    <property type="entry name" value="U3 SMALL NUCLEOLAR RIBONUCLEOPROTEIN PROTEIN IMP4"/>
    <property type="match status" value="1"/>
</dbReference>
<sequence length="331" mass="39691">MSEKSTKKTNHKLMKKPKQKKKITPQQRKERRKKFFNPNTIQNKMRNNQYIQKLKHEKKVQQTKERRKRRQLEKTLGDKAPPKQLPQTIDSTREFDETIVDPRDEEIILDNQSDEISSYFVEGKTPKVFITSSKKPTTNIYPFLFDIKKAIPNSKVYYRRRYHIKEIVKYATNADFTDIIIINEDRKKPNAMLLIHLPNGPTAHFKISNAVRRKEMKDKGRPVDSNPEVILNRFTTRLGHTIARMLASLFPHQPDFEKRQVVTFHNQRDFIFFRFHRYIFDSPTQVRLQELGPQFTLKLRSLQLGTFDYFHGEYIYYHKSLLDTSRRRFFL</sequence>
<dbReference type="GO" id="GO:0042134">
    <property type="term" value="F:rRNA primary transcript binding"/>
    <property type="evidence" value="ECO:0007669"/>
    <property type="project" value="InterPro"/>
</dbReference>
<feature type="region of interest" description="Disordered" evidence="1">
    <location>
        <begin position="1"/>
        <end position="88"/>
    </location>
</feature>
<dbReference type="AlphaFoldDB" id="A0A9Q0LTQ3"/>
<dbReference type="GO" id="GO:0000460">
    <property type="term" value="P:maturation of 5.8S rRNA"/>
    <property type="evidence" value="ECO:0007669"/>
    <property type="project" value="TreeGrafter"/>
</dbReference>
<reference evidence="3" key="1">
    <citation type="submission" date="2022-10" db="EMBL/GenBank/DDBJ databases">
        <title>Novel sulphate-reducing endosymbionts in the free-living metamonad Anaeramoeba.</title>
        <authorList>
            <person name="Jerlstrom-Hultqvist J."/>
            <person name="Cepicka I."/>
            <person name="Gallot-Lavallee L."/>
            <person name="Salas-Leiva D."/>
            <person name="Curtis B.A."/>
            <person name="Zahonova K."/>
            <person name="Pipaliya S."/>
            <person name="Dacks J."/>
            <person name="Roger A.J."/>
        </authorList>
    </citation>
    <scope>NUCLEOTIDE SEQUENCE</scope>
    <source>
        <strain evidence="3">BMAN</strain>
    </source>
</reference>
<dbReference type="GO" id="GO:0005730">
    <property type="term" value="C:nucleolus"/>
    <property type="evidence" value="ECO:0007669"/>
    <property type="project" value="TreeGrafter"/>
</dbReference>
<gene>
    <name evidence="3" type="ORF">M0811_00578</name>
</gene>
<dbReference type="Proteomes" id="UP001149090">
    <property type="component" value="Unassembled WGS sequence"/>
</dbReference>
<dbReference type="OrthoDB" id="264354at2759"/>
<evidence type="ECO:0000313" key="4">
    <source>
        <dbReference type="Proteomes" id="UP001149090"/>
    </source>
</evidence>
<dbReference type="SUPFAM" id="SSF52954">
    <property type="entry name" value="Class II aaRS ABD-related"/>
    <property type="match status" value="1"/>
</dbReference>
<protein>
    <submittedName>
        <fullName evidence="3">Ribosome production factor 1</fullName>
    </submittedName>
</protein>
<feature type="compositionally biased region" description="Basic and acidic residues" evidence="1">
    <location>
        <begin position="72"/>
        <end position="81"/>
    </location>
</feature>
<dbReference type="GO" id="GO:0030687">
    <property type="term" value="C:preribosome, large subunit precursor"/>
    <property type="evidence" value="ECO:0007669"/>
    <property type="project" value="TreeGrafter"/>
</dbReference>
<evidence type="ECO:0000256" key="1">
    <source>
        <dbReference type="SAM" id="MobiDB-lite"/>
    </source>
</evidence>
<dbReference type="FunFam" id="3.40.50.10480:FF:000002">
    <property type="entry name" value="Ribosome production factor 1"/>
    <property type="match status" value="1"/>
</dbReference>
<feature type="compositionally biased region" description="Basic residues" evidence="1">
    <location>
        <begin position="7"/>
        <end position="35"/>
    </location>
</feature>